<dbReference type="InterPro" id="IPR034505">
    <property type="entry name" value="Coproporphyrinogen-III_oxidase"/>
</dbReference>
<name>A0A1H2FEK1_9PSED</name>
<accession>A0A1H2FEK1</accession>
<keyword evidence="6" id="KW-1185">Reference proteome</keyword>
<dbReference type="EMBL" id="LT629785">
    <property type="protein sequence ID" value="SDU05791.1"/>
    <property type="molecule type" value="Genomic_DNA"/>
</dbReference>
<dbReference type="Gene3D" id="1.10.10.920">
    <property type="match status" value="1"/>
</dbReference>
<dbReference type="Pfam" id="PF06969">
    <property type="entry name" value="HemN_C"/>
    <property type="match status" value="1"/>
</dbReference>
<dbReference type="InterPro" id="IPR010723">
    <property type="entry name" value="HemN_C"/>
</dbReference>
<dbReference type="RefSeq" id="WP_090193901.1">
    <property type="nucleotide sequence ID" value="NZ_LT629785.1"/>
</dbReference>
<dbReference type="GO" id="GO:0051989">
    <property type="term" value="F:coproporphyrinogen dehydrogenase activity"/>
    <property type="evidence" value="ECO:0007669"/>
    <property type="project" value="TreeGrafter"/>
</dbReference>
<dbReference type="Proteomes" id="UP000243232">
    <property type="component" value="Chromosome I"/>
</dbReference>
<dbReference type="AlphaFoldDB" id="A0A1H2FEK1"/>
<organism evidence="5 6">
    <name type="scientific">Pseudomonas pohangensis</name>
    <dbReference type="NCBI Taxonomy" id="364197"/>
    <lineage>
        <taxon>Bacteria</taxon>
        <taxon>Pseudomonadati</taxon>
        <taxon>Pseudomonadota</taxon>
        <taxon>Gammaproteobacteria</taxon>
        <taxon>Pseudomonadales</taxon>
        <taxon>Pseudomonadaceae</taxon>
        <taxon>Pseudomonas</taxon>
    </lineage>
</organism>
<evidence type="ECO:0000259" key="4">
    <source>
        <dbReference type="Pfam" id="PF06969"/>
    </source>
</evidence>
<dbReference type="GO" id="GO:0005737">
    <property type="term" value="C:cytoplasm"/>
    <property type="evidence" value="ECO:0007669"/>
    <property type="project" value="TreeGrafter"/>
</dbReference>
<evidence type="ECO:0000256" key="1">
    <source>
        <dbReference type="ARBA" id="ARBA00020156"/>
    </source>
</evidence>
<dbReference type="GO" id="GO:0051539">
    <property type="term" value="F:4 iron, 4 sulfur cluster binding"/>
    <property type="evidence" value="ECO:0007669"/>
    <property type="project" value="TreeGrafter"/>
</dbReference>
<proteinExistence type="predicted"/>
<dbReference type="SUPFAM" id="SSF102114">
    <property type="entry name" value="Radical SAM enzymes"/>
    <property type="match status" value="1"/>
</dbReference>
<dbReference type="STRING" id="364197.SAMN05216296_1532"/>
<keyword evidence="2" id="KW-0560">Oxidoreductase</keyword>
<dbReference type="InterPro" id="IPR058240">
    <property type="entry name" value="rSAM_sf"/>
</dbReference>
<evidence type="ECO:0000256" key="3">
    <source>
        <dbReference type="ARBA" id="ARBA00030263"/>
    </source>
</evidence>
<dbReference type="OrthoDB" id="6937424at2"/>
<evidence type="ECO:0000313" key="6">
    <source>
        <dbReference type="Proteomes" id="UP000243232"/>
    </source>
</evidence>
<dbReference type="GO" id="GO:0006782">
    <property type="term" value="P:protoporphyrinogen IX biosynthetic process"/>
    <property type="evidence" value="ECO:0007669"/>
    <property type="project" value="TreeGrafter"/>
</dbReference>
<dbReference type="PANTHER" id="PTHR13932">
    <property type="entry name" value="COPROPORPHYRINIGEN III OXIDASE"/>
    <property type="match status" value="1"/>
</dbReference>
<dbReference type="PANTHER" id="PTHR13932:SF6">
    <property type="entry name" value="OXYGEN-INDEPENDENT COPROPORPHYRINOGEN III OXIDASE"/>
    <property type="match status" value="1"/>
</dbReference>
<feature type="domain" description="HemN C-terminal" evidence="4">
    <location>
        <begin position="358"/>
        <end position="415"/>
    </location>
</feature>
<evidence type="ECO:0000313" key="5">
    <source>
        <dbReference type="EMBL" id="SDU05791.1"/>
    </source>
</evidence>
<reference evidence="6" key="1">
    <citation type="submission" date="2016-10" db="EMBL/GenBank/DDBJ databases">
        <authorList>
            <person name="Varghese N."/>
            <person name="Submissions S."/>
        </authorList>
    </citation>
    <scope>NUCLEOTIDE SEQUENCE [LARGE SCALE GENOMIC DNA]</scope>
    <source>
        <strain evidence="6">DSM 17875</strain>
    </source>
</reference>
<evidence type="ECO:0000256" key="2">
    <source>
        <dbReference type="ARBA" id="ARBA00023002"/>
    </source>
</evidence>
<protein>
    <recommendedName>
        <fullName evidence="1">Oxygen-independent coproporphyrinogen III oxidase</fullName>
    </recommendedName>
    <alternativeName>
        <fullName evidence="3">Coproporphyrinogen III dehydrogenase</fullName>
    </alternativeName>
</protein>
<gene>
    <name evidence="5" type="ORF">SAMN05216296_1532</name>
</gene>
<sequence>MSADIQWNRQLIKRYGHAAATCSGYPSVSQFQQGFAALDLLRQLRNGHRPLQLAVSLPPEQSAASDSYLDCLAREADLLSCHLAHDQPVQRLHLAAGAIEAGQLQRLLTHLRRRFNIPANPLGADSAEVDPAQADWASMGMLRELGFNHISIGVPDACPPAPGVVVNFRDPRRTRWLIEAARALHFSSVNIDLGYGRAWQSLASFRNKVAAIVELQPERILLFDYAHPPQRYRVVQRSASFQIAAVADKLAMHQHAVEQLDAAGYCYLGLGQFVLEDDPLLSAREEGTLRHSLLGYHCQPAADLLGLGMAAVSHIGALQLQNRRDATSYQEQLKIGQLAAFHGRHCAAPEQLQHIFTEALLCNFHVDLQALAARFGPLFSDFLAARLPVLEQMADDGLLELDSHALSILPAGRLLVGAVCKALEQGRAEPQVMGRRLRNLAAVR</sequence>